<keyword evidence="7" id="KW-0418">Kinase</keyword>
<dbReference type="Proteomes" id="UP000013782">
    <property type="component" value="Unassembled WGS sequence"/>
</dbReference>
<accession>R2SBA8</accession>
<dbReference type="HOGENOM" id="CLU_116175_0_0_9"/>
<keyword evidence="10" id="KW-1185">Reference proteome</keyword>
<dbReference type="RefSeq" id="WP_010758910.1">
    <property type="nucleotide sequence ID" value="NZ_ASWD01000005.1"/>
</dbReference>
<proteinExistence type="predicted"/>
<dbReference type="AlphaFoldDB" id="R2SBA8"/>
<dbReference type="Pfam" id="PF03830">
    <property type="entry name" value="PTSIIB_sorb"/>
    <property type="match status" value="1"/>
</dbReference>
<comment type="subcellular location">
    <subcellularLocation>
        <location evidence="1">Cytoplasm</location>
    </subcellularLocation>
</comment>
<dbReference type="Gene3D" id="3.40.35.10">
    <property type="entry name" value="Phosphotransferase system, sorbose subfamily IIB component"/>
    <property type="match status" value="1"/>
</dbReference>
<evidence type="ECO:0000256" key="1">
    <source>
        <dbReference type="ARBA" id="ARBA00004496"/>
    </source>
</evidence>
<dbReference type="OrthoDB" id="9788818at2"/>
<keyword evidence="4" id="KW-0762">Sugar transport</keyword>
<dbReference type="eggNOG" id="COG3444">
    <property type="taxonomic scope" value="Bacteria"/>
</dbReference>
<evidence type="ECO:0000313" key="10">
    <source>
        <dbReference type="Proteomes" id="UP000013782"/>
    </source>
</evidence>
<keyword evidence="3" id="KW-0963">Cytoplasm</keyword>
<dbReference type="SUPFAM" id="SSF52728">
    <property type="entry name" value="PTS IIb component"/>
    <property type="match status" value="1"/>
</dbReference>
<evidence type="ECO:0000256" key="3">
    <source>
        <dbReference type="ARBA" id="ARBA00022490"/>
    </source>
</evidence>
<keyword evidence="6" id="KW-0598">Phosphotransferase system</keyword>
<dbReference type="STRING" id="160454.RV10_GL003632"/>
<dbReference type="GO" id="GO:0008982">
    <property type="term" value="F:protein-N(PI)-phosphohistidine-sugar phosphotransferase activity"/>
    <property type="evidence" value="ECO:0007669"/>
    <property type="project" value="InterPro"/>
</dbReference>
<dbReference type="GO" id="GO:0005737">
    <property type="term" value="C:cytoplasm"/>
    <property type="evidence" value="ECO:0007669"/>
    <property type="project" value="UniProtKB-SubCell"/>
</dbReference>
<dbReference type="InterPro" id="IPR036667">
    <property type="entry name" value="PTS_IIB_sorbose-sp_sf"/>
</dbReference>
<evidence type="ECO:0000256" key="6">
    <source>
        <dbReference type="ARBA" id="ARBA00022683"/>
    </source>
</evidence>
<comment type="caution">
    <text evidence="9">The sequence shown here is derived from an EMBL/GenBank/DDBJ whole genome shotgun (WGS) entry which is preliminary data.</text>
</comment>
<evidence type="ECO:0000259" key="8">
    <source>
        <dbReference type="PROSITE" id="PS51101"/>
    </source>
</evidence>
<evidence type="ECO:0000256" key="5">
    <source>
        <dbReference type="ARBA" id="ARBA00022679"/>
    </source>
</evidence>
<dbReference type="EMBL" id="AJAQ01000036">
    <property type="protein sequence ID" value="EOH90136.1"/>
    <property type="molecule type" value="Genomic_DNA"/>
</dbReference>
<feature type="domain" description="PTS EIIB type-4" evidence="8">
    <location>
        <begin position="1"/>
        <end position="156"/>
    </location>
</feature>
<sequence>MLFIRCDDRLVHGQVLFKWTNKKNIKKIVVVDTATASDLIEKQMILMSKPKDCEIEILRSTEMDRISQETQEALMILFKDIQTACSFVINRHIDCLNIGRMASGIGRIKLFNNLFLTREEIANLQQLIDKKVYVYYQMVPDEKAVDLKKIIEELSL</sequence>
<dbReference type="InterPro" id="IPR004720">
    <property type="entry name" value="PTS_IIB_sorbose-sp"/>
</dbReference>
<gene>
    <name evidence="9" type="ORF">UAU_03965</name>
</gene>
<dbReference type="GO" id="GO:0016301">
    <property type="term" value="F:kinase activity"/>
    <property type="evidence" value="ECO:0007669"/>
    <property type="project" value="UniProtKB-KW"/>
</dbReference>
<evidence type="ECO:0000256" key="7">
    <source>
        <dbReference type="ARBA" id="ARBA00022777"/>
    </source>
</evidence>
<keyword evidence="2" id="KW-0813">Transport</keyword>
<dbReference type="GO" id="GO:0009401">
    <property type="term" value="P:phosphoenolpyruvate-dependent sugar phosphotransferase system"/>
    <property type="evidence" value="ECO:0007669"/>
    <property type="project" value="UniProtKB-KW"/>
</dbReference>
<keyword evidence="5" id="KW-0808">Transferase</keyword>
<evidence type="ECO:0000256" key="2">
    <source>
        <dbReference type="ARBA" id="ARBA00022448"/>
    </source>
</evidence>
<name>R2SBA8_9ENTE</name>
<evidence type="ECO:0000313" key="9">
    <source>
        <dbReference type="EMBL" id="EOH90136.1"/>
    </source>
</evidence>
<protein>
    <recommendedName>
        <fullName evidence="8">PTS EIIB type-4 domain-containing protein</fullName>
    </recommendedName>
</protein>
<dbReference type="PROSITE" id="PS51101">
    <property type="entry name" value="PTS_EIIB_TYPE_4"/>
    <property type="match status" value="1"/>
</dbReference>
<organism evidence="9 10">
    <name type="scientific">Enterococcus pallens ATCC BAA-351</name>
    <dbReference type="NCBI Taxonomy" id="1158607"/>
    <lineage>
        <taxon>Bacteria</taxon>
        <taxon>Bacillati</taxon>
        <taxon>Bacillota</taxon>
        <taxon>Bacilli</taxon>
        <taxon>Lactobacillales</taxon>
        <taxon>Enterococcaceae</taxon>
        <taxon>Enterococcus</taxon>
    </lineage>
</organism>
<reference evidence="9 10" key="1">
    <citation type="submission" date="2013-02" db="EMBL/GenBank/DDBJ databases">
        <title>The Genome Sequence of Enterococcus pallens BAA-351.</title>
        <authorList>
            <consortium name="The Broad Institute Genome Sequencing Platform"/>
            <consortium name="The Broad Institute Genome Sequencing Center for Infectious Disease"/>
            <person name="Earl A.M."/>
            <person name="Gilmore M.S."/>
            <person name="Lebreton F."/>
            <person name="Walker B."/>
            <person name="Young S.K."/>
            <person name="Zeng Q."/>
            <person name="Gargeya S."/>
            <person name="Fitzgerald M."/>
            <person name="Haas B."/>
            <person name="Abouelleil A."/>
            <person name="Alvarado L."/>
            <person name="Arachchi H.M."/>
            <person name="Berlin A.M."/>
            <person name="Chapman S.B."/>
            <person name="Dewar J."/>
            <person name="Goldberg J."/>
            <person name="Griggs A."/>
            <person name="Gujja S."/>
            <person name="Hansen M."/>
            <person name="Howarth C."/>
            <person name="Imamovic A."/>
            <person name="Larimer J."/>
            <person name="McCowan C."/>
            <person name="Murphy C."/>
            <person name="Neiman D."/>
            <person name="Pearson M."/>
            <person name="Priest M."/>
            <person name="Roberts A."/>
            <person name="Saif S."/>
            <person name="Shea T."/>
            <person name="Sisk P."/>
            <person name="Sykes S."/>
            <person name="Wortman J."/>
            <person name="Nusbaum C."/>
            <person name="Birren B."/>
        </authorList>
    </citation>
    <scope>NUCLEOTIDE SEQUENCE [LARGE SCALE GENOMIC DNA]</scope>
    <source>
        <strain evidence="9 10">ATCC BAA-351</strain>
    </source>
</reference>
<evidence type="ECO:0000256" key="4">
    <source>
        <dbReference type="ARBA" id="ARBA00022597"/>
    </source>
</evidence>
<dbReference type="PATRIC" id="fig|1158607.3.peg.3948"/>